<evidence type="ECO:0000256" key="3">
    <source>
        <dbReference type="ARBA" id="ARBA00023163"/>
    </source>
</evidence>
<sequence length="222" mass="24967">MNKPTTPTPADITAAESPRRRGRPPKDGRSVSETRALLVRSGIDVLTEQGFAATGIDQVLKRVGVPKGSFYHFFASKEAYIAAVVASYGRYFDKVLARSFHDSELPALAQIEHFTNSAMRWMEQHDYRSGCLVGNLGQEVGQLPESLRQPLQAILAGWELQLQQCLEQAQQQRMIAVNEDCAVLANIFWVGWEGAVMRARLERSTQPMRRFRDWFLASLTRG</sequence>
<evidence type="ECO:0000256" key="1">
    <source>
        <dbReference type="ARBA" id="ARBA00023015"/>
    </source>
</evidence>
<dbReference type="InterPro" id="IPR036271">
    <property type="entry name" value="Tet_transcr_reg_TetR-rel_C_sf"/>
</dbReference>
<dbReference type="SUPFAM" id="SSF48498">
    <property type="entry name" value="Tetracyclin repressor-like, C-terminal domain"/>
    <property type="match status" value="1"/>
</dbReference>
<dbReference type="Gene3D" id="1.10.357.10">
    <property type="entry name" value="Tetracycline Repressor, domain 2"/>
    <property type="match status" value="1"/>
</dbReference>
<name>A0ABW8ND49_9GAMM</name>
<dbReference type="RefSeq" id="WP_416204435.1">
    <property type="nucleotide sequence ID" value="NZ_JBBKTX010000001.1"/>
</dbReference>
<feature type="region of interest" description="Disordered" evidence="5">
    <location>
        <begin position="1"/>
        <end position="32"/>
    </location>
</feature>
<evidence type="ECO:0000256" key="2">
    <source>
        <dbReference type="ARBA" id="ARBA00023125"/>
    </source>
</evidence>
<dbReference type="InterPro" id="IPR001647">
    <property type="entry name" value="HTH_TetR"/>
</dbReference>
<dbReference type="EMBL" id="JBBKTX010000001">
    <property type="protein sequence ID" value="MFK4750879.1"/>
    <property type="molecule type" value="Genomic_DNA"/>
</dbReference>
<dbReference type="Pfam" id="PF16925">
    <property type="entry name" value="TetR_C_13"/>
    <property type="match status" value="1"/>
</dbReference>
<evidence type="ECO:0000256" key="5">
    <source>
        <dbReference type="SAM" id="MobiDB-lite"/>
    </source>
</evidence>
<gene>
    <name evidence="7" type="ORF">WG929_00515</name>
</gene>
<accession>A0ABW8ND49</accession>
<evidence type="ECO:0000313" key="7">
    <source>
        <dbReference type="EMBL" id="MFK4750879.1"/>
    </source>
</evidence>
<comment type="caution">
    <text evidence="7">The sequence shown here is derived from an EMBL/GenBank/DDBJ whole genome shotgun (WGS) entry which is preliminary data.</text>
</comment>
<dbReference type="PANTHER" id="PTHR47506:SF6">
    <property type="entry name" value="HTH-TYPE TRANSCRIPTIONAL REPRESSOR NEMR"/>
    <property type="match status" value="1"/>
</dbReference>
<feature type="DNA-binding region" description="H-T-H motif" evidence="4">
    <location>
        <begin position="55"/>
        <end position="74"/>
    </location>
</feature>
<organism evidence="7 8">
    <name type="scientific">Oceanobacter antarcticus</name>
    <dbReference type="NCBI Taxonomy" id="3133425"/>
    <lineage>
        <taxon>Bacteria</taxon>
        <taxon>Pseudomonadati</taxon>
        <taxon>Pseudomonadota</taxon>
        <taxon>Gammaproteobacteria</taxon>
        <taxon>Oceanospirillales</taxon>
        <taxon>Oceanospirillaceae</taxon>
        <taxon>Oceanobacter</taxon>
    </lineage>
</organism>
<evidence type="ECO:0000313" key="8">
    <source>
        <dbReference type="Proteomes" id="UP001620597"/>
    </source>
</evidence>
<keyword evidence="8" id="KW-1185">Reference proteome</keyword>
<keyword evidence="3" id="KW-0804">Transcription</keyword>
<dbReference type="Proteomes" id="UP001620597">
    <property type="component" value="Unassembled WGS sequence"/>
</dbReference>
<dbReference type="PRINTS" id="PR00455">
    <property type="entry name" value="HTHTETR"/>
</dbReference>
<protein>
    <submittedName>
        <fullName evidence="7">TetR family transcriptional regulator C-terminal domain-containing protein</fullName>
    </submittedName>
</protein>
<dbReference type="PANTHER" id="PTHR47506">
    <property type="entry name" value="TRANSCRIPTIONAL REGULATORY PROTEIN"/>
    <property type="match status" value="1"/>
</dbReference>
<dbReference type="InterPro" id="IPR009057">
    <property type="entry name" value="Homeodomain-like_sf"/>
</dbReference>
<dbReference type="PROSITE" id="PS50977">
    <property type="entry name" value="HTH_TETR_2"/>
    <property type="match status" value="1"/>
</dbReference>
<evidence type="ECO:0000259" key="6">
    <source>
        <dbReference type="PROSITE" id="PS50977"/>
    </source>
</evidence>
<reference evidence="7 8" key="1">
    <citation type="submission" date="2024-03" db="EMBL/GenBank/DDBJ databases">
        <title>High-quality draft genome sequence of Oceanobacter sp. wDCs-4.</title>
        <authorList>
            <person name="Dong C."/>
        </authorList>
    </citation>
    <scope>NUCLEOTIDE SEQUENCE [LARGE SCALE GENOMIC DNA]</scope>
    <source>
        <strain evidence="8">wDCs-4</strain>
    </source>
</reference>
<dbReference type="Pfam" id="PF00440">
    <property type="entry name" value="TetR_N"/>
    <property type="match status" value="1"/>
</dbReference>
<dbReference type="SUPFAM" id="SSF46689">
    <property type="entry name" value="Homeodomain-like"/>
    <property type="match status" value="1"/>
</dbReference>
<dbReference type="InterPro" id="IPR011075">
    <property type="entry name" value="TetR_C"/>
</dbReference>
<keyword evidence="1" id="KW-0805">Transcription regulation</keyword>
<keyword evidence="2 4" id="KW-0238">DNA-binding</keyword>
<evidence type="ECO:0000256" key="4">
    <source>
        <dbReference type="PROSITE-ProRule" id="PRU00335"/>
    </source>
</evidence>
<feature type="domain" description="HTH tetR-type" evidence="6">
    <location>
        <begin position="32"/>
        <end position="92"/>
    </location>
</feature>
<proteinExistence type="predicted"/>